<protein>
    <submittedName>
        <fullName evidence="1">Uncharacterized protein</fullName>
    </submittedName>
</protein>
<dbReference type="Proteomes" id="UP001159363">
    <property type="component" value="Chromosome 12"/>
</dbReference>
<reference evidence="1 2" key="1">
    <citation type="submission" date="2023-02" db="EMBL/GenBank/DDBJ databases">
        <title>LHISI_Scaffold_Assembly.</title>
        <authorList>
            <person name="Stuart O.P."/>
            <person name="Cleave R."/>
            <person name="Magrath M.J.L."/>
            <person name="Mikheyev A.S."/>
        </authorList>
    </citation>
    <scope>NUCLEOTIDE SEQUENCE [LARGE SCALE GENOMIC DNA]</scope>
    <source>
        <strain evidence="1">Daus_M_001</strain>
        <tissue evidence="1">Leg muscle</tissue>
    </source>
</reference>
<proteinExistence type="predicted"/>
<sequence length="291" mass="32405">MIFVFGTTLNHVFMKKRHMHIGEVEGCHTLPQCDMRVASRPAEIRLKMVAERSGYLAGDLPPTSRGKFTKKSTHNNRVWRWPGSVTHSCTYCSSDPYMGCTDMHAWCTSRAAVGCLPSGTELRQIAAIYHASERDSSHQIFSCHLPVDGTTHPVFLAYLNGRDTSLGLVNLWFWGTPISQPIPMSNSTCEHPPTSTSEPGANLAASLSKQVQQLPHVKHHPGNYVRVRSHRRREVRKKVYKLGVMAALGTILPAMLEALPVSCQTRGPPPMVQLHHLTSPPRRALHQDIVI</sequence>
<evidence type="ECO:0000313" key="1">
    <source>
        <dbReference type="EMBL" id="KAJ8869971.1"/>
    </source>
</evidence>
<keyword evidence="2" id="KW-1185">Reference proteome</keyword>
<evidence type="ECO:0000313" key="2">
    <source>
        <dbReference type="Proteomes" id="UP001159363"/>
    </source>
</evidence>
<name>A0ABQ9GFR8_9NEOP</name>
<comment type="caution">
    <text evidence="1">The sequence shown here is derived from an EMBL/GenBank/DDBJ whole genome shotgun (WGS) entry which is preliminary data.</text>
</comment>
<accession>A0ABQ9GFR8</accession>
<organism evidence="1 2">
    <name type="scientific">Dryococelus australis</name>
    <dbReference type="NCBI Taxonomy" id="614101"/>
    <lineage>
        <taxon>Eukaryota</taxon>
        <taxon>Metazoa</taxon>
        <taxon>Ecdysozoa</taxon>
        <taxon>Arthropoda</taxon>
        <taxon>Hexapoda</taxon>
        <taxon>Insecta</taxon>
        <taxon>Pterygota</taxon>
        <taxon>Neoptera</taxon>
        <taxon>Polyneoptera</taxon>
        <taxon>Phasmatodea</taxon>
        <taxon>Verophasmatodea</taxon>
        <taxon>Anareolatae</taxon>
        <taxon>Phasmatidae</taxon>
        <taxon>Eurycanthinae</taxon>
        <taxon>Dryococelus</taxon>
    </lineage>
</organism>
<gene>
    <name evidence="1" type="ORF">PR048_028982</name>
</gene>
<dbReference type="EMBL" id="JARBHB010000013">
    <property type="protein sequence ID" value="KAJ8869971.1"/>
    <property type="molecule type" value="Genomic_DNA"/>
</dbReference>